<organism evidence="1">
    <name type="scientific">Candidatus Kentrum sp. FW</name>
    <dbReference type="NCBI Taxonomy" id="2126338"/>
    <lineage>
        <taxon>Bacteria</taxon>
        <taxon>Pseudomonadati</taxon>
        <taxon>Pseudomonadota</taxon>
        <taxon>Gammaproteobacteria</taxon>
        <taxon>Candidatus Kentrum</taxon>
    </lineage>
</organism>
<keyword evidence="1" id="KW-0378">Hydrolase</keyword>
<keyword evidence="1" id="KW-0540">Nuclease</keyword>
<dbReference type="SUPFAM" id="SSF143011">
    <property type="entry name" value="RelE-like"/>
    <property type="match status" value="1"/>
</dbReference>
<name>A0A450TQ37_9GAMM</name>
<evidence type="ECO:0000313" key="1">
    <source>
        <dbReference type="EMBL" id="VFJ70141.1"/>
    </source>
</evidence>
<dbReference type="InterPro" id="IPR035093">
    <property type="entry name" value="RelE/ParE_toxin_dom_sf"/>
</dbReference>
<dbReference type="GO" id="GO:0004519">
    <property type="term" value="F:endonuclease activity"/>
    <property type="evidence" value="ECO:0007669"/>
    <property type="project" value="UniProtKB-KW"/>
</dbReference>
<reference evidence="1" key="1">
    <citation type="submission" date="2019-02" db="EMBL/GenBank/DDBJ databases">
        <authorList>
            <person name="Gruber-Vodicka R. H."/>
            <person name="Seah K. B. B."/>
        </authorList>
    </citation>
    <scope>NUCLEOTIDE SEQUENCE</scope>
    <source>
        <strain evidence="1">BECK_BZ131</strain>
    </source>
</reference>
<dbReference type="EMBL" id="CAADFE010000021">
    <property type="protein sequence ID" value="VFJ70141.1"/>
    <property type="molecule type" value="Genomic_DNA"/>
</dbReference>
<proteinExistence type="predicted"/>
<keyword evidence="1" id="KW-0255">Endonuclease</keyword>
<dbReference type="AlphaFoldDB" id="A0A450TQ37"/>
<dbReference type="Gene3D" id="3.30.2310.20">
    <property type="entry name" value="RelE-like"/>
    <property type="match status" value="1"/>
</dbReference>
<protein>
    <submittedName>
        <fullName evidence="1">mRNA-degrading endonuclease RelE, toxin component of the RelBE toxin-antitoxin system</fullName>
    </submittedName>
</protein>
<accession>A0A450TQ37</accession>
<gene>
    <name evidence="1" type="ORF">BECKFW1821C_GA0114237_102124</name>
</gene>
<sequence length="147" mass="17104">MAGYSVFFRKSVEKDFSRIPDRDLHRIMERIGLPTDDPRPPGCEKLSARERYRIRQGKYRILYSIAGCRTHDLGHQGQTSQGGVSLRCSGAVKIFQFPKIVANRWSFTKHRFWFINVQLDRAEAKKVPRSGDWCNLSERFGMRPLQS</sequence>